<dbReference type="GO" id="GO:0016020">
    <property type="term" value="C:membrane"/>
    <property type="evidence" value="ECO:0007669"/>
    <property type="project" value="UniProtKB-SubCell"/>
</dbReference>
<dbReference type="InterPro" id="IPR049326">
    <property type="entry name" value="Rhodopsin_dom_fungi"/>
</dbReference>
<feature type="transmembrane region" description="Helical" evidence="6">
    <location>
        <begin position="254"/>
        <end position="280"/>
    </location>
</feature>
<evidence type="ECO:0000256" key="3">
    <source>
        <dbReference type="ARBA" id="ARBA00022989"/>
    </source>
</evidence>
<proteinExistence type="inferred from homology"/>
<dbReference type="PANTHER" id="PTHR33048:SF158">
    <property type="entry name" value="MEMBRANE PROTEIN PTH11-LIKE, PUTATIVE-RELATED"/>
    <property type="match status" value="1"/>
</dbReference>
<keyword evidence="3 6" id="KW-1133">Transmembrane helix</keyword>
<keyword evidence="4 6" id="KW-0472">Membrane</keyword>
<evidence type="ECO:0000313" key="8">
    <source>
        <dbReference type="EMBL" id="KAK2615796.1"/>
    </source>
</evidence>
<evidence type="ECO:0000256" key="5">
    <source>
        <dbReference type="ARBA" id="ARBA00038359"/>
    </source>
</evidence>
<reference evidence="8" key="1">
    <citation type="submission" date="2023-06" db="EMBL/GenBank/DDBJ databases">
        <authorList>
            <person name="Noh H."/>
        </authorList>
    </citation>
    <scope>NUCLEOTIDE SEQUENCE</scope>
    <source>
        <strain evidence="8">DUCC20226</strain>
    </source>
</reference>
<dbReference type="Proteomes" id="UP001265746">
    <property type="component" value="Unassembled WGS sequence"/>
</dbReference>
<feature type="transmembrane region" description="Helical" evidence="6">
    <location>
        <begin position="40"/>
        <end position="61"/>
    </location>
</feature>
<accession>A0AAD9WBE3</accession>
<name>A0AAD9WBE3_PHOAM</name>
<gene>
    <name evidence="8" type="ORF">N8I77_002523</name>
</gene>
<evidence type="ECO:0000256" key="6">
    <source>
        <dbReference type="SAM" id="Phobius"/>
    </source>
</evidence>
<comment type="caution">
    <text evidence="8">The sequence shown here is derived from an EMBL/GenBank/DDBJ whole genome shotgun (WGS) entry which is preliminary data.</text>
</comment>
<feature type="transmembrane region" description="Helical" evidence="6">
    <location>
        <begin position="188"/>
        <end position="208"/>
    </location>
</feature>
<dbReference type="PANTHER" id="PTHR33048">
    <property type="entry name" value="PTH11-LIKE INTEGRAL MEMBRANE PROTEIN (AFU_ORTHOLOGUE AFUA_5G11245)"/>
    <property type="match status" value="1"/>
</dbReference>
<feature type="transmembrane region" description="Helical" evidence="6">
    <location>
        <begin position="135"/>
        <end position="159"/>
    </location>
</feature>
<evidence type="ECO:0000313" key="9">
    <source>
        <dbReference type="Proteomes" id="UP001265746"/>
    </source>
</evidence>
<protein>
    <recommendedName>
        <fullName evidence="7">Rhodopsin domain-containing protein</fullName>
    </recommendedName>
</protein>
<dbReference type="Pfam" id="PF20684">
    <property type="entry name" value="Fung_rhodopsin"/>
    <property type="match status" value="1"/>
</dbReference>
<organism evidence="8 9">
    <name type="scientific">Phomopsis amygdali</name>
    <name type="common">Fusicoccum amygdali</name>
    <dbReference type="NCBI Taxonomy" id="1214568"/>
    <lineage>
        <taxon>Eukaryota</taxon>
        <taxon>Fungi</taxon>
        <taxon>Dikarya</taxon>
        <taxon>Ascomycota</taxon>
        <taxon>Pezizomycotina</taxon>
        <taxon>Sordariomycetes</taxon>
        <taxon>Sordariomycetidae</taxon>
        <taxon>Diaporthales</taxon>
        <taxon>Diaporthaceae</taxon>
        <taxon>Diaporthe</taxon>
    </lineage>
</organism>
<keyword evidence="2 6" id="KW-0812">Transmembrane</keyword>
<feature type="domain" description="Rhodopsin" evidence="7">
    <location>
        <begin position="79"/>
        <end position="281"/>
    </location>
</feature>
<feature type="transmembrane region" description="Helical" evidence="6">
    <location>
        <begin position="108"/>
        <end position="129"/>
    </location>
</feature>
<evidence type="ECO:0000256" key="1">
    <source>
        <dbReference type="ARBA" id="ARBA00004141"/>
    </source>
</evidence>
<feature type="transmembrane region" description="Helical" evidence="6">
    <location>
        <begin position="220"/>
        <end position="242"/>
    </location>
</feature>
<dbReference type="AlphaFoldDB" id="A0AAD9WBE3"/>
<evidence type="ECO:0000256" key="4">
    <source>
        <dbReference type="ARBA" id="ARBA00023136"/>
    </source>
</evidence>
<keyword evidence="9" id="KW-1185">Reference proteome</keyword>
<dbReference type="InterPro" id="IPR052337">
    <property type="entry name" value="SAT4-like"/>
</dbReference>
<sequence length="442" mass="48923">MAILKTFITLSVRQDLSQIPAAQPSDGLTSNFVNPPSLAIVYRVLIYIFMPTMSVLVVIRLGTRLQQMRKLAADDYKSEADYPLGRHLWDVPLSWITDRYLELTTVGLILHSLGSMFFKLTLLVLYLRLFSPIRWAYWLIWAGIASITVVYTALSIFILSNCVPRKSQTWHYTTYYGSCTMAQSQNSLVNGVFGLISDLYILAIPLWLVSHLSLPLNRKLGAMSVFLTGLLACGSSAGGLAARYTLDMADGTWSVVYVFGILELNIGLICACMPVVALPFKAIASSLATSWNSIKEPLTRIFIRSSNKGGDRFNMTNDPSSKEGGHQLPQMVKGDGAITGLRSFIRRAYRSSTITTNTQKIAPMIGTDAATFVTFNSSDSMDEYHSQLRIIHSVDTWGQDSYFGSASLPGSYTQTAPQAPAALHHPLRYQYGEYGEYTGHLV</sequence>
<evidence type="ECO:0000256" key="2">
    <source>
        <dbReference type="ARBA" id="ARBA00022692"/>
    </source>
</evidence>
<comment type="similarity">
    <text evidence="5">Belongs to the SAT4 family.</text>
</comment>
<comment type="subcellular location">
    <subcellularLocation>
        <location evidence="1">Membrane</location>
        <topology evidence="1">Multi-pass membrane protein</topology>
    </subcellularLocation>
</comment>
<dbReference type="EMBL" id="JAUJFL010000001">
    <property type="protein sequence ID" value="KAK2615796.1"/>
    <property type="molecule type" value="Genomic_DNA"/>
</dbReference>
<evidence type="ECO:0000259" key="7">
    <source>
        <dbReference type="Pfam" id="PF20684"/>
    </source>
</evidence>